<dbReference type="Gene3D" id="1.20.1250.20">
    <property type="entry name" value="MFS general substrate transporter like domains"/>
    <property type="match status" value="1"/>
</dbReference>
<comment type="caution">
    <text evidence="9">The sequence shown here is derived from an EMBL/GenBank/DDBJ whole genome shotgun (WGS) entry which is preliminary data.</text>
</comment>
<evidence type="ECO:0000256" key="1">
    <source>
        <dbReference type="ARBA" id="ARBA00004141"/>
    </source>
</evidence>
<dbReference type="InterPro" id="IPR020846">
    <property type="entry name" value="MFS_dom"/>
</dbReference>
<evidence type="ECO:0000256" key="2">
    <source>
        <dbReference type="ARBA" id="ARBA00022448"/>
    </source>
</evidence>
<evidence type="ECO:0000259" key="8">
    <source>
        <dbReference type="PROSITE" id="PS50850"/>
    </source>
</evidence>
<feature type="transmembrane region" description="Helical" evidence="7">
    <location>
        <begin position="228"/>
        <end position="249"/>
    </location>
</feature>
<keyword evidence="2" id="KW-0813">Transport</keyword>
<accession>A0A7J6NQ96</accession>
<feature type="transmembrane region" description="Helical" evidence="7">
    <location>
        <begin position="90"/>
        <end position="107"/>
    </location>
</feature>
<feature type="transmembrane region" description="Helical" evidence="7">
    <location>
        <begin position="178"/>
        <end position="197"/>
    </location>
</feature>
<evidence type="ECO:0000256" key="6">
    <source>
        <dbReference type="ARBA" id="ARBA00024338"/>
    </source>
</evidence>
<evidence type="ECO:0000313" key="9">
    <source>
        <dbReference type="EMBL" id="KAF4685677.1"/>
    </source>
</evidence>
<reference evidence="9 10" key="1">
    <citation type="submission" date="2020-04" db="EMBL/GenBank/DDBJ databases">
        <title>Perkinsus olseni comparative genomics.</title>
        <authorList>
            <person name="Bogema D.R."/>
        </authorList>
    </citation>
    <scope>NUCLEOTIDE SEQUENCE [LARGE SCALE GENOMIC DNA]</scope>
    <source>
        <strain evidence="9">00978-12</strain>
    </source>
</reference>
<feature type="transmembrane region" description="Helical" evidence="7">
    <location>
        <begin position="57"/>
        <end position="78"/>
    </location>
</feature>
<dbReference type="Pfam" id="PF07690">
    <property type="entry name" value="MFS_1"/>
    <property type="match status" value="1"/>
</dbReference>
<dbReference type="PROSITE" id="PS50850">
    <property type="entry name" value="MFS"/>
    <property type="match status" value="1"/>
</dbReference>
<gene>
    <name evidence="9" type="primary">SPNS3_3</name>
    <name evidence="9" type="ORF">FOZ60_006303</name>
</gene>
<feature type="transmembrane region" description="Helical" evidence="7">
    <location>
        <begin position="302"/>
        <end position="323"/>
    </location>
</feature>
<evidence type="ECO:0000256" key="5">
    <source>
        <dbReference type="ARBA" id="ARBA00023136"/>
    </source>
</evidence>
<feature type="transmembrane region" description="Helical" evidence="7">
    <location>
        <begin position="113"/>
        <end position="135"/>
    </location>
</feature>
<feature type="transmembrane region" description="Helical" evidence="7">
    <location>
        <begin position="397"/>
        <end position="419"/>
    </location>
</feature>
<keyword evidence="4 7" id="KW-1133">Transmembrane helix</keyword>
<dbReference type="EMBL" id="JABANP010000254">
    <property type="protein sequence ID" value="KAF4685677.1"/>
    <property type="molecule type" value="Genomic_DNA"/>
</dbReference>
<dbReference type="Pfam" id="PF08610">
    <property type="entry name" value="Pex16"/>
    <property type="match status" value="1"/>
</dbReference>
<dbReference type="InterPro" id="IPR044770">
    <property type="entry name" value="MFS_spinster-like"/>
</dbReference>
<keyword evidence="3 7" id="KW-0812">Transmembrane</keyword>
<evidence type="ECO:0000256" key="4">
    <source>
        <dbReference type="ARBA" id="ARBA00022989"/>
    </source>
</evidence>
<protein>
    <submittedName>
        <fullName evidence="9">Protein spinster 3</fullName>
    </submittedName>
</protein>
<feature type="domain" description="Major facilitator superfamily (MFS) profile" evidence="8">
    <location>
        <begin position="20"/>
        <end position="421"/>
    </location>
</feature>
<dbReference type="GO" id="GO:0016020">
    <property type="term" value="C:membrane"/>
    <property type="evidence" value="ECO:0007669"/>
    <property type="project" value="UniProtKB-SubCell"/>
</dbReference>
<comment type="subcellular location">
    <subcellularLocation>
        <location evidence="1">Membrane</location>
        <topology evidence="1">Multi-pass membrane protein</topology>
    </subcellularLocation>
</comment>
<proteinExistence type="inferred from homology"/>
<dbReference type="OrthoDB" id="66581at2759"/>
<dbReference type="GO" id="GO:0022857">
    <property type="term" value="F:transmembrane transporter activity"/>
    <property type="evidence" value="ECO:0007669"/>
    <property type="project" value="InterPro"/>
</dbReference>
<name>A0A7J6NQ96_PEROL</name>
<dbReference type="InterPro" id="IPR036259">
    <property type="entry name" value="MFS_trans_sf"/>
</dbReference>
<feature type="transmembrane region" description="Helical" evidence="7">
    <location>
        <begin position="269"/>
        <end position="290"/>
    </location>
</feature>
<dbReference type="PANTHER" id="PTHR23505">
    <property type="entry name" value="SPINSTER"/>
    <property type="match status" value="1"/>
</dbReference>
<evidence type="ECO:0000256" key="3">
    <source>
        <dbReference type="ARBA" id="ARBA00022692"/>
    </source>
</evidence>
<comment type="similarity">
    <text evidence="6">Belongs to the major facilitator superfamily. Spinster (TC 2.A.1.49) family.</text>
</comment>
<feature type="transmembrane region" description="Helical" evidence="7">
    <location>
        <begin position="147"/>
        <end position="166"/>
    </location>
</feature>
<dbReference type="SUPFAM" id="SSF103473">
    <property type="entry name" value="MFS general substrate transporter"/>
    <property type="match status" value="1"/>
</dbReference>
<feature type="transmembrane region" description="Helical" evidence="7">
    <location>
        <begin position="21"/>
        <end position="45"/>
    </location>
</feature>
<dbReference type="InterPro" id="IPR011701">
    <property type="entry name" value="MFS"/>
</dbReference>
<dbReference type="PANTHER" id="PTHR23505:SF79">
    <property type="entry name" value="PROTEIN SPINSTER"/>
    <property type="match status" value="1"/>
</dbReference>
<sequence>MTSKILRRSDEFGNLGPKTHLCYLTLAYALVYCDQGLFAGFNVYLGKEGLGFSDVEVGILGGLFILGFVVMSPLFARIGQISGVWTIRSIYIGMILWIITNGVMALVPSSFWLLLVCRTINGGAGSALVSLAPPILDDAAPPGKNSLYLGIFFVALYVGQALGYLIAGFFSSWETGKYVFGVEALVMIVFAFLAYWWERRFEVSDRAEGDEPRESLARQLIKLGKNPIFMCLSFGFSAFMFTVGGFGFWGPALIQYIYDTSQTVSTIAFGAVTVVCGIFGTLIGGLALDYLTVRWAKSRSRLFVASLLSAAPIAVSWAVGVGAPWVNNLAGFLAMLTIIELFLLMSTAPCNVAVMDSVPASLRGQAVAVLWAITHAFGDFPSPLLMGWWNDTIGHRWSLWICVCWLIFGAILWSVATVLSRNDVVGDDDDGSDERDVESKEVESSTTNARFIKSIGIGPVQSTWVQGKGFGDRNPGRSIPLCMHYSVESLLKAGSYLMPVAPEGATEQETLVFESRIQLMYTLADIAGLLRSHFDHQSPPDLKRRLQTAFKLLRASQLSLEMDCGGLRAAVVVETIKLAIRLLLLALQQNRTLLVDVAEGDERAEDAGGFVGARTGLRLPPMRTMPHAVVAAPRSTGLNLALPYPEDCLMMLRPLVYLRACAWCYSRKGRKGSGRSPLHQWQPWLIASSMDMLGVLILRERLRRDMVKPGDPREREYRRRVRVMVMGILLRSPMFDVLLRRPLEGLSRTWERIPVLNRLNYVGYYLFLQRFYYGLGAGDS</sequence>
<dbReference type="InterPro" id="IPR013919">
    <property type="entry name" value="Pex16"/>
</dbReference>
<organism evidence="9 10">
    <name type="scientific">Perkinsus olseni</name>
    <name type="common">Perkinsus atlanticus</name>
    <dbReference type="NCBI Taxonomy" id="32597"/>
    <lineage>
        <taxon>Eukaryota</taxon>
        <taxon>Sar</taxon>
        <taxon>Alveolata</taxon>
        <taxon>Perkinsozoa</taxon>
        <taxon>Perkinsea</taxon>
        <taxon>Perkinsida</taxon>
        <taxon>Perkinsidae</taxon>
        <taxon>Perkinsus</taxon>
    </lineage>
</organism>
<dbReference type="AlphaFoldDB" id="A0A7J6NQ96"/>
<feature type="transmembrane region" description="Helical" evidence="7">
    <location>
        <begin position="329"/>
        <end position="348"/>
    </location>
</feature>
<keyword evidence="5 7" id="KW-0472">Membrane</keyword>
<evidence type="ECO:0000313" key="10">
    <source>
        <dbReference type="Proteomes" id="UP000541610"/>
    </source>
</evidence>
<dbReference type="Proteomes" id="UP000541610">
    <property type="component" value="Unassembled WGS sequence"/>
</dbReference>
<evidence type="ECO:0000256" key="7">
    <source>
        <dbReference type="SAM" id="Phobius"/>
    </source>
</evidence>